<comment type="caution">
    <text evidence="3">The sequence shown here is derived from an EMBL/GenBank/DDBJ whole genome shotgun (WGS) entry which is preliminary data.</text>
</comment>
<dbReference type="Pfam" id="PF17074">
    <property type="entry name" value="Darcynin"/>
    <property type="match status" value="1"/>
</dbReference>
<keyword evidence="2" id="KW-0812">Transmembrane</keyword>
<feature type="transmembrane region" description="Helical" evidence="2">
    <location>
        <begin position="6"/>
        <end position="27"/>
    </location>
</feature>
<reference evidence="4" key="1">
    <citation type="journal article" date="2019" name="Int. J. Syst. Evol. Microbiol.">
        <title>The Global Catalogue of Microorganisms (GCM) 10K type strain sequencing project: providing services to taxonomists for standard genome sequencing and annotation.</title>
        <authorList>
            <consortium name="The Broad Institute Genomics Platform"/>
            <consortium name="The Broad Institute Genome Sequencing Center for Infectious Disease"/>
            <person name="Wu L."/>
            <person name="Ma J."/>
        </authorList>
    </citation>
    <scope>NUCLEOTIDE SEQUENCE [LARGE SCALE GENOMIC DNA]</scope>
    <source>
        <strain evidence="4">JCM 17695</strain>
    </source>
</reference>
<evidence type="ECO:0000313" key="3">
    <source>
        <dbReference type="EMBL" id="MFC7616387.1"/>
    </source>
</evidence>
<keyword evidence="2" id="KW-0472">Membrane</keyword>
<accession>A0ABW2TRE8</accession>
<dbReference type="Proteomes" id="UP001596512">
    <property type="component" value="Unassembled WGS sequence"/>
</dbReference>
<name>A0ABW2TRE8_9PSEU</name>
<gene>
    <name evidence="3" type="ORF">ACFQV2_25865</name>
</gene>
<sequence length="109" mass="11984">MSVTDASTKVGYTAFMLLTALPAWLALPRSTRDEIAGKLPTDAAVEVRFYDAEAFSARCSDVAVFATDDLAAYYRLVEALRDSPLFAEPYFRVEDVILSIEDGHRMVAG</sequence>
<evidence type="ECO:0000313" key="4">
    <source>
        <dbReference type="Proteomes" id="UP001596512"/>
    </source>
</evidence>
<organism evidence="3 4">
    <name type="scientific">Actinokineospora soli</name>
    <dbReference type="NCBI Taxonomy" id="1048753"/>
    <lineage>
        <taxon>Bacteria</taxon>
        <taxon>Bacillati</taxon>
        <taxon>Actinomycetota</taxon>
        <taxon>Actinomycetes</taxon>
        <taxon>Pseudonocardiales</taxon>
        <taxon>Pseudonocardiaceae</taxon>
        <taxon>Actinokineospora</taxon>
    </lineage>
</organism>
<dbReference type="InterPro" id="IPR031409">
    <property type="entry name" value="Darcynin"/>
</dbReference>
<evidence type="ECO:0000256" key="2">
    <source>
        <dbReference type="SAM" id="Phobius"/>
    </source>
</evidence>
<proteinExistence type="inferred from homology"/>
<dbReference type="EMBL" id="JBHTEY010000004">
    <property type="protein sequence ID" value="MFC7616387.1"/>
    <property type="molecule type" value="Genomic_DNA"/>
</dbReference>
<comment type="similarity">
    <text evidence="1">Belongs to the darcynin family.</text>
</comment>
<keyword evidence="4" id="KW-1185">Reference proteome</keyword>
<protein>
    <submittedName>
        <fullName evidence="3">Darcynin family protein</fullName>
    </submittedName>
</protein>
<keyword evidence="2" id="KW-1133">Transmembrane helix</keyword>
<evidence type="ECO:0000256" key="1">
    <source>
        <dbReference type="ARBA" id="ARBA00006869"/>
    </source>
</evidence>